<keyword evidence="2" id="KW-0238">DNA-binding</keyword>
<accession>A0A0F9VVT5</accession>
<name>A0A0F9VVT5_9ZZZZ</name>
<dbReference type="Gene3D" id="3.90.75.20">
    <property type="match status" value="1"/>
</dbReference>
<sequence length="166" mass="19652">MKRIKLTQGKFAIVDDADYEWLSQWKWYAVKLSGIFYAVRGSWGYWGVSPKKKSVRQILMHREVMSAPKNQQIDHRNNDALDNRRENLRIATPSQNAQNRRPRKNTTSRHKGVSWYKKYEKWCAFITIDHKNKNLGYFDDEDDAGRAYDKKALEAFGEFANLNFKE</sequence>
<dbReference type="EMBL" id="LAZR01000276">
    <property type="protein sequence ID" value="KKN77561.1"/>
    <property type="molecule type" value="Genomic_DNA"/>
</dbReference>
<dbReference type="InterPro" id="IPR001471">
    <property type="entry name" value="AP2/ERF_dom"/>
</dbReference>
<dbReference type="InterPro" id="IPR016177">
    <property type="entry name" value="DNA-bd_dom_sf"/>
</dbReference>
<evidence type="ECO:0000256" key="3">
    <source>
        <dbReference type="ARBA" id="ARBA00023163"/>
    </source>
</evidence>
<comment type="caution">
    <text evidence="6">The sequence shown here is derived from an EMBL/GenBank/DDBJ whole genome shotgun (WGS) entry which is preliminary data.</text>
</comment>
<reference evidence="6" key="1">
    <citation type="journal article" date="2015" name="Nature">
        <title>Complex archaea that bridge the gap between prokaryotes and eukaryotes.</title>
        <authorList>
            <person name="Spang A."/>
            <person name="Saw J.H."/>
            <person name="Jorgensen S.L."/>
            <person name="Zaremba-Niedzwiedzka K."/>
            <person name="Martijn J."/>
            <person name="Lind A.E."/>
            <person name="van Eijk R."/>
            <person name="Schleper C."/>
            <person name="Guy L."/>
            <person name="Ettema T.J."/>
        </authorList>
    </citation>
    <scope>NUCLEOTIDE SEQUENCE</scope>
</reference>
<dbReference type="GO" id="GO:0003700">
    <property type="term" value="F:DNA-binding transcription factor activity"/>
    <property type="evidence" value="ECO:0007669"/>
    <property type="project" value="InterPro"/>
</dbReference>
<dbReference type="Pfam" id="PF13392">
    <property type="entry name" value="HNH_3"/>
    <property type="match status" value="1"/>
</dbReference>
<evidence type="ECO:0000259" key="5">
    <source>
        <dbReference type="PROSITE" id="PS51032"/>
    </source>
</evidence>
<dbReference type="InterPro" id="IPR036955">
    <property type="entry name" value="AP2/ERF_dom_sf"/>
</dbReference>
<organism evidence="6">
    <name type="scientific">marine sediment metagenome</name>
    <dbReference type="NCBI Taxonomy" id="412755"/>
    <lineage>
        <taxon>unclassified sequences</taxon>
        <taxon>metagenomes</taxon>
        <taxon>ecological metagenomes</taxon>
    </lineage>
</organism>
<dbReference type="PROSITE" id="PS51032">
    <property type="entry name" value="AP2_ERF"/>
    <property type="match status" value="1"/>
</dbReference>
<dbReference type="AlphaFoldDB" id="A0A0F9VVT5"/>
<keyword evidence="3" id="KW-0804">Transcription</keyword>
<gene>
    <name evidence="6" type="ORF">LCGC14_0358360</name>
</gene>
<dbReference type="InterPro" id="IPR003615">
    <property type="entry name" value="HNH_nuc"/>
</dbReference>
<dbReference type="SUPFAM" id="SSF54171">
    <property type="entry name" value="DNA-binding domain"/>
    <property type="match status" value="1"/>
</dbReference>
<evidence type="ECO:0000256" key="1">
    <source>
        <dbReference type="ARBA" id="ARBA00023015"/>
    </source>
</evidence>
<feature type="compositionally biased region" description="Basic and acidic residues" evidence="4">
    <location>
        <begin position="72"/>
        <end position="88"/>
    </location>
</feature>
<dbReference type="GO" id="GO:0003677">
    <property type="term" value="F:DNA binding"/>
    <property type="evidence" value="ECO:0007669"/>
    <property type="project" value="UniProtKB-KW"/>
</dbReference>
<feature type="region of interest" description="Disordered" evidence="4">
    <location>
        <begin position="67"/>
        <end position="109"/>
    </location>
</feature>
<evidence type="ECO:0000256" key="4">
    <source>
        <dbReference type="SAM" id="MobiDB-lite"/>
    </source>
</evidence>
<dbReference type="SUPFAM" id="SSF54060">
    <property type="entry name" value="His-Me finger endonucleases"/>
    <property type="match status" value="1"/>
</dbReference>
<protein>
    <recommendedName>
        <fullName evidence="5">AP2/ERF domain-containing protein</fullName>
    </recommendedName>
</protein>
<dbReference type="InterPro" id="IPR044925">
    <property type="entry name" value="His-Me_finger_sf"/>
</dbReference>
<keyword evidence="1" id="KW-0805">Transcription regulation</keyword>
<evidence type="ECO:0000256" key="2">
    <source>
        <dbReference type="ARBA" id="ARBA00023125"/>
    </source>
</evidence>
<feature type="compositionally biased region" description="Basic residues" evidence="4">
    <location>
        <begin position="100"/>
        <end position="109"/>
    </location>
</feature>
<feature type="domain" description="AP2/ERF" evidence="5">
    <location>
        <begin position="109"/>
        <end position="165"/>
    </location>
</feature>
<evidence type="ECO:0000313" key="6">
    <source>
        <dbReference type="EMBL" id="KKN77561.1"/>
    </source>
</evidence>
<dbReference type="Gene3D" id="3.30.730.10">
    <property type="entry name" value="AP2/ERF domain"/>
    <property type="match status" value="1"/>
</dbReference>
<proteinExistence type="predicted"/>